<sequence>MESSRPKLLFLCFIFLASAASTTAHIAEYDEYWEKKAALARAASQAAYNPNPESVANTFNADVHREMDKAEVEHASTNSTRRGLRGRKKKGGPCVATNPIDRCWRCRGDWNKNRKRLAKCARGFGRHTTGGLAGRFYVVTDPRDDDMVNPRKGTLRWGVIQNRPLWIIFAKDMIIRLSEELIVNSNKTIDGRGVNVRIANGAGITIQYIHNVILHSLHIQDITQGNGGLIRDSETHYGLRTRSDGDGISIFGSTNIWVDHVSMSNCGDGLIDAIMGSTAITISNSHFTQHNDVMLFGASDAYSPDALMQITVAFNHFGRGLVQRMPRCRWGFVHVVNNDYTHWLMYAIGGSKHPTILSQGNRFFAPPNIHAKEVTKREYSPDNVWKDWSWRSEGDLMRNGAFFVPSGRDPDKSTFDQKDLIKAKPGTFVARLTRYSGSLDCVRGQPC</sequence>
<dbReference type="PANTHER" id="PTHR31683">
    <property type="entry name" value="PECTATE LYASE 18-RELATED"/>
    <property type="match status" value="1"/>
</dbReference>
<dbReference type="OrthoDB" id="1637350at2759"/>
<feature type="region of interest" description="Disordered" evidence="2">
    <location>
        <begin position="71"/>
        <end position="91"/>
    </location>
</feature>
<feature type="compositionally biased region" description="Basic residues" evidence="2">
    <location>
        <begin position="82"/>
        <end position="91"/>
    </location>
</feature>
<evidence type="ECO:0000313" key="5">
    <source>
        <dbReference type="EMBL" id="KAG6534537.1"/>
    </source>
</evidence>
<dbReference type="InterPro" id="IPR002022">
    <property type="entry name" value="Pec_lyase"/>
</dbReference>
<accession>A0A8J5LX78</accession>
<dbReference type="AlphaFoldDB" id="A0A8J5LX78"/>
<evidence type="ECO:0000313" key="6">
    <source>
        <dbReference type="Proteomes" id="UP000734854"/>
    </source>
</evidence>
<dbReference type="GO" id="GO:0030570">
    <property type="term" value="F:pectate lyase activity"/>
    <property type="evidence" value="ECO:0007669"/>
    <property type="project" value="InterPro"/>
</dbReference>
<keyword evidence="6" id="KW-1185">Reference proteome</keyword>
<gene>
    <name evidence="5" type="ORF">ZIOFF_008440</name>
</gene>
<evidence type="ECO:0000256" key="3">
    <source>
        <dbReference type="SAM" id="SignalP"/>
    </source>
</evidence>
<feature type="domain" description="Pectate lyase" evidence="4">
    <location>
        <begin position="172"/>
        <end position="369"/>
    </location>
</feature>
<evidence type="ECO:0000256" key="1">
    <source>
        <dbReference type="ARBA" id="ARBA00010980"/>
    </source>
</evidence>
<name>A0A8J5LX78_ZINOF</name>
<dbReference type="PANTHER" id="PTHR31683:SF208">
    <property type="entry name" value="PECTATE LYASE"/>
    <property type="match status" value="1"/>
</dbReference>
<organism evidence="5 6">
    <name type="scientific">Zingiber officinale</name>
    <name type="common">Ginger</name>
    <name type="synonym">Amomum zingiber</name>
    <dbReference type="NCBI Taxonomy" id="94328"/>
    <lineage>
        <taxon>Eukaryota</taxon>
        <taxon>Viridiplantae</taxon>
        <taxon>Streptophyta</taxon>
        <taxon>Embryophyta</taxon>
        <taxon>Tracheophyta</taxon>
        <taxon>Spermatophyta</taxon>
        <taxon>Magnoliopsida</taxon>
        <taxon>Liliopsida</taxon>
        <taxon>Zingiberales</taxon>
        <taxon>Zingiberaceae</taxon>
        <taxon>Zingiber</taxon>
    </lineage>
</organism>
<dbReference type="SMART" id="SM00656">
    <property type="entry name" value="Amb_all"/>
    <property type="match status" value="1"/>
</dbReference>
<dbReference type="Proteomes" id="UP000734854">
    <property type="component" value="Unassembled WGS sequence"/>
</dbReference>
<dbReference type="InterPro" id="IPR007524">
    <property type="entry name" value="Pec_lyase_N"/>
</dbReference>
<dbReference type="Pfam" id="PF04431">
    <property type="entry name" value="Pec_lyase_N"/>
    <property type="match status" value="1"/>
</dbReference>
<evidence type="ECO:0000256" key="2">
    <source>
        <dbReference type="SAM" id="MobiDB-lite"/>
    </source>
</evidence>
<dbReference type="Pfam" id="PF00544">
    <property type="entry name" value="Pectate_lyase_4"/>
    <property type="match status" value="1"/>
</dbReference>
<keyword evidence="3" id="KW-0732">Signal</keyword>
<protein>
    <recommendedName>
        <fullName evidence="4">Pectate lyase domain-containing protein</fullName>
    </recommendedName>
</protein>
<feature type="chain" id="PRO_5035215105" description="Pectate lyase domain-containing protein" evidence="3">
    <location>
        <begin position="25"/>
        <end position="447"/>
    </location>
</feature>
<reference evidence="5 6" key="1">
    <citation type="submission" date="2020-08" db="EMBL/GenBank/DDBJ databases">
        <title>Plant Genome Project.</title>
        <authorList>
            <person name="Zhang R.-G."/>
        </authorList>
    </citation>
    <scope>NUCLEOTIDE SEQUENCE [LARGE SCALE GENOMIC DNA]</scope>
    <source>
        <tissue evidence="5">Rhizome</tissue>
    </source>
</reference>
<feature type="signal peptide" evidence="3">
    <location>
        <begin position="1"/>
        <end position="24"/>
    </location>
</feature>
<comment type="similarity">
    <text evidence="1">Belongs to the polysaccharide lyase 1 family.</text>
</comment>
<dbReference type="EMBL" id="JACMSC010000002">
    <property type="protein sequence ID" value="KAG6534537.1"/>
    <property type="molecule type" value="Genomic_DNA"/>
</dbReference>
<evidence type="ECO:0000259" key="4">
    <source>
        <dbReference type="SMART" id="SM00656"/>
    </source>
</evidence>
<proteinExistence type="inferred from homology"/>
<comment type="caution">
    <text evidence="5">The sequence shown here is derived from an EMBL/GenBank/DDBJ whole genome shotgun (WGS) entry which is preliminary data.</text>
</comment>
<dbReference type="InterPro" id="IPR045032">
    <property type="entry name" value="PEL"/>
</dbReference>